<dbReference type="Proteomes" id="UP001162162">
    <property type="component" value="Unassembled WGS sequence"/>
</dbReference>
<proteinExistence type="predicted"/>
<evidence type="ECO:0000313" key="1">
    <source>
        <dbReference type="EMBL" id="KAJ8950755.1"/>
    </source>
</evidence>
<keyword evidence="2" id="KW-1185">Reference proteome</keyword>
<dbReference type="AlphaFoldDB" id="A0AAV8YHD9"/>
<name>A0AAV8YHD9_9CUCU</name>
<comment type="caution">
    <text evidence="1">The sequence shown here is derived from an EMBL/GenBank/DDBJ whole genome shotgun (WGS) entry which is preliminary data.</text>
</comment>
<organism evidence="1 2">
    <name type="scientific">Aromia moschata</name>
    <dbReference type="NCBI Taxonomy" id="1265417"/>
    <lineage>
        <taxon>Eukaryota</taxon>
        <taxon>Metazoa</taxon>
        <taxon>Ecdysozoa</taxon>
        <taxon>Arthropoda</taxon>
        <taxon>Hexapoda</taxon>
        <taxon>Insecta</taxon>
        <taxon>Pterygota</taxon>
        <taxon>Neoptera</taxon>
        <taxon>Endopterygota</taxon>
        <taxon>Coleoptera</taxon>
        <taxon>Polyphaga</taxon>
        <taxon>Cucujiformia</taxon>
        <taxon>Chrysomeloidea</taxon>
        <taxon>Cerambycidae</taxon>
        <taxon>Cerambycinae</taxon>
        <taxon>Callichromatini</taxon>
        <taxon>Aromia</taxon>
    </lineage>
</organism>
<accession>A0AAV8YHD9</accession>
<dbReference type="EMBL" id="JAPWTK010000095">
    <property type="protein sequence ID" value="KAJ8950755.1"/>
    <property type="molecule type" value="Genomic_DNA"/>
</dbReference>
<reference evidence="1" key="1">
    <citation type="journal article" date="2023" name="Insect Mol. Biol.">
        <title>Genome sequencing provides insights into the evolution of gene families encoding plant cell wall-degrading enzymes in longhorned beetles.</title>
        <authorList>
            <person name="Shin N.R."/>
            <person name="Okamura Y."/>
            <person name="Kirsch R."/>
            <person name="Pauchet Y."/>
        </authorList>
    </citation>
    <scope>NUCLEOTIDE SEQUENCE</scope>
    <source>
        <strain evidence="1">AMC_N1</strain>
    </source>
</reference>
<sequence length="160" mass="18534">MVFWKRKFYQNLTMSFSSPFAMPLGGKTSGFVSSKTSRRILRKFEKFSFDSVIRFWQLRHPAYGHVIILFVENRVSHTWHGISGSFSSLKKSFRDPVRTSTSLQNSFRMSSRPLSTSKRIFCMVARLPEVLYSPRLVMFSGRSISSIVLRMKRGTPFSTL</sequence>
<gene>
    <name evidence="1" type="ORF">NQ318_011248</name>
</gene>
<protein>
    <recommendedName>
        <fullName evidence="3">Maturase K</fullName>
    </recommendedName>
</protein>
<evidence type="ECO:0008006" key="3">
    <source>
        <dbReference type="Google" id="ProtNLM"/>
    </source>
</evidence>
<evidence type="ECO:0000313" key="2">
    <source>
        <dbReference type="Proteomes" id="UP001162162"/>
    </source>
</evidence>